<sequence length="177" mass="19612">MKIVTGPISRDDDRSPVLEVTRHPVMHEGQPTTEFTAFEQWEQAGAALTGAVSRFLDLSVYLEAQCATGYANSPTMVTRINSSLDVLQKTINRQLDCARIALAKTQNKLASQGSILSFPQEIMAEIFLNVIFDPPDLDRATVTMHMECRIRLIYSRLHSLLGVCTAWRDVGISCAAL</sequence>
<dbReference type="AlphaFoldDB" id="A0A8H3GNI0"/>
<organism evidence="1 2">
    <name type="scientific">Rhizoctonia solani</name>
    <dbReference type="NCBI Taxonomy" id="456999"/>
    <lineage>
        <taxon>Eukaryota</taxon>
        <taxon>Fungi</taxon>
        <taxon>Dikarya</taxon>
        <taxon>Basidiomycota</taxon>
        <taxon>Agaricomycotina</taxon>
        <taxon>Agaricomycetes</taxon>
        <taxon>Cantharellales</taxon>
        <taxon>Ceratobasidiaceae</taxon>
        <taxon>Rhizoctonia</taxon>
    </lineage>
</organism>
<accession>A0A8H3GNI0</accession>
<reference evidence="1" key="1">
    <citation type="submission" date="2021-01" db="EMBL/GenBank/DDBJ databases">
        <authorList>
            <person name="Kaushik A."/>
        </authorList>
    </citation>
    <scope>NUCLEOTIDE SEQUENCE</scope>
    <source>
        <strain evidence="1">AG3-T5</strain>
    </source>
</reference>
<name>A0A8H3GNI0_9AGAM</name>
<proteinExistence type="predicted"/>
<evidence type="ECO:0000313" key="1">
    <source>
        <dbReference type="EMBL" id="CAE6458672.1"/>
    </source>
</evidence>
<dbReference type="EMBL" id="CAJMWW010000223">
    <property type="protein sequence ID" value="CAE6458672.1"/>
    <property type="molecule type" value="Genomic_DNA"/>
</dbReference>
<evidence type="ECO:0000313" key="2">
    <source>
        <dbReference type="Proteomes" id="UP000663841"/>
    </source>
</evidence>
<gene>
    <name evidence="1" type="ORF">RDB_LOCUS146137</name>
</gene>
<protein>
    <submittedName>
        <fullName evidence="1">Uncharacterized protein</fullName>
    </submittedName>
</protein>
<dbReference type="Proteomes" id="UP000663841">
    <property type="component" value="Unassembled WGS sequence"/>
</dbReference>
<comment type="caution">
    <text evidence="1">The sequence shown here is derived from an EMBL/GenBank/DDBJ whole genome shotgun (WGS) entry which is preliminary data.</text>
</comment>